<evidence type="ECO:0000256" key="3">
    <source>
        <dbReference type="ARBA" id="ARBA00022989"/>
    </source>
</evidence>
<comment type="caution">
    <text evidence="7">The sequence shown here is derived from an EMBL/GenBank/DDBJ whole genome shotgun (WGS) entry which is preliminary data.</text>
</comment>
<feature type="transmembrane region" description="Helical" evidence="5">
    <location>
        <begin position="121"/>
        <end position="139"/>
    </location>
</feature>
<dbReference type="PANTHER" id="PTHR12714">
    <property type="entry name" value="PROTEIN-S ISOPRENYLCYSTEINE O-METHYLTRANSFERASE"/>
    <property type="match status" value="1"/>
</dbReference>
<sequence>MHLGALPTSSVGIKIGLLLAAGISSHLSLSPPNPPIPKKQCLRSQTFFERCVRWVTFCSKAMVWMTILTDIYATLNSYSVEYPPSDEISSVSANASIPRNLLNLTTITITRPSPLLNLSPLFIIGVFSVVLGAIIRLWCFKTLGDCFTFELTIRPGHTLATSGPYSIVRHPSYTGIYLTLLGASAVGLAPGTYLHETFINPLLRTFSLSSYDTLTRWSIPGPLHPFRQAIIAVLVVFWSLKVSYALRSTHRRMEVEDSELRKVFGETWEAYARRVKWRLLPGVF</sequence>
<keyword evidence="2 5" id="KW-0812">Transmembrane</keyword>
<organism evidence="7 8">
    <name type="scientific">Steccherinum ochraceum</name>
    <dbReference type="NCBI Taxonomy" id="92696"/>
    <lineage>
        <taxon>Eukaryota</taxon>
        <taxon>Fungi</taxon>
        <taxon>Dikarya</taxon>
        <taxon>Basidiomycota</taxon>
        <taxon>Agaricomycotina</taxon>
        <taxon>Agaricomycetes</taxon>
        <taxon>Polyporales</taxon>
        <taxon>Steccherinaceae</taxon>
        <taxon>Steccherinum</taxon>
    </lineage>
</organism>
<feature type="signal peptide" evidence="6">
    <location>
        <begin position="1"/>
        <end position="20"/>
    </location>
</feature>
<protein>
    <recommendedName>
        <fullName evidence="5">Protein-S-isoprenylcysteine O-methyltransferase</fullName>
        <ecNumber evidence="5">2.1.1.100</ecNumber>
    </recommendedName>
</protein>
<evidence type="ECO:0000256" key="1">
    <source>
        <dbReference type="ARBA" id="ARBA00004141"/>
    </source>
</evidence>
<proteinExistence type="inferred from homology"/>
<comment type="subcellular location">
    <subcellularLocation>
        <location evidence="5">Endoplasmic reticulum membrane</location>
        <topology evidence="5">Multi-pass membrane protein</topology>
    </subcellularLocation>
    <subcellularLocation>
        <location evidence="1">Membrane</location>
        <topology evidence="1">Multi-pass membrane protein</topology>
    </subcellularLocation>
</comment>
<comment type="catalytic activity">
    <reaction evidence="5">
        <text>[protein]-C-terminal S-[(2E,6E)-farnesyl]-L-cysteine + S-adenosyl-L-methionine = [protein]-C-terminal S-[(2E,6E)-farnesyl]-L-cysteine methyl ester + S-adenosyl-L-homocysteine</text>
        <dbReference type="Rhea" id="RHEA:21672"/>
        <dbReference type="Rhea" id="RHEA-COMP:12125"/>
        <dbReference type="Rhea" id="RHEA-COMP:12126"/>
        <dbReference type="ChEBI" id="CHEBI:57856"/>
        <dbReference type="ChEBI" id="CHEBI:59789"/>
        <dbReference type="ChEBI" id="CHEBI:90510"/>
        <dbReference type="ChEBI" id="CHEBI:90511"/>
        <dbReference type="EC" id="2.1.1.100"/>
    </reaction>
</comment>
<dbReference type="OrthoDB" id="422086at2759"/>
<dbReference type="Proteomes" id="UP000292702">
    <property type="component" value="Unassembled WGS sequence"/>
</dbReference>
<keyword evidence="5" id="KW-0808">Transferase</keyword>
<dbReference type="PANTHER" id="PTHR12714:SF9">
    <property type="entry name" value="PROTEIN-S-ISOPRENYLCYSTEINE O-METHYLTRANSFERASE"/>
    <property type="match status" value="1"/>
</dbReference>
<accession>A0A4R0RBA4</accession>
<dbReference type="GO" id="GO:0005789">
    <property type="term" value="C:endoplasmic reticulum membrane"/>
    <property type="evidence" value="ECO:0007669"/>
    <property type="project" value="UniProtKB-SubCell"/>
</dbReference>
<name>A0A4R0RBA4_9APHY</name>
<evidence type="ECO:0000256" key="6">
    <source>
        <dbReference type="SAM" id="SignalP"/>
    </source>
</evidence>
<dbReference type="InterPro" id="IPR007269">
    <property type="entry name" value="ICMT_MeTrfase"/>
</dbReference>
<keyword evidence="5" id="KW-0489">Methyltransferase</keyword>
<keyword evidence="5" id="KW-0256">Endoplasmic reticulum</keyword>
<dbReference type="EC" id="2.1.1.100" evidence="5"/>
<keyword evidence="4 5" id="KW-0472">Membrane</keyword>
<evidence type="ECO:0000256" key="4">
    <source>
        <dbReference type="ARBA" id="ARBA00023136"/>
    </source>
</evidence>
<dbReference type="EMBL" id="RWJN01000455">
    <property type="protein sequence ID" value="TCD61539.1"/>
    <property type="molecule type" value="Genomic_DNA"/>
</dbReference>
<feature type="transmembrane region" description="Helical" evidence="5">
    <location>
        <begin position="175"/>
        <end position="194"/>
    </location>
</feature>
<dbReference type="Gene3D" id="1.20.120.1630">
    <property type="match status" value="1"/>
</dbReference>
<dbReference type="GO" id="GO:0032259">
    <property type="term" value="P:methylation"/>
    <property type="evidence" value="ECO:0007669"/>
    <property type="project" value="UniProtKB-KW"/>
</dbReference>
<keyword evidence="6" id="KW-0732">Signal</keyword>
<feature type="chain" id="PRO_5020618175" description="Protein-S-isoprenylcysteine O-methyltransferase" evidence="6">
    <location>
        <begin position="21"/>
        <end position="284"/>
    </location>
</feature>
<gene>
    <name evidence="7" type="ORF">EIP91_008283</name>
</gene>
<keyword evidence="3 5" id="KW-1133">Transmembrane helix</keyword>
<evidence type="ECO:0000256" key="2">
    <source>
        <dbReference type="ARBA" id="ARBA00022692"/>
    </source>
</evidence>
<dbReference type="GO" id="GO:0004671">
    <property type="term" value="F:protein C-terminal S-isoprenylcysteine carboxyl O-methyltransferase activity"/>
    <property type="evidence" value="ECO:0007669"/>
    <property type="project" value="UniProtKB-EC"/>
</dbReference>
<feature type="transmembrane region" description="Helical" evidence="5">
    <location>
        <begin position="226"/>
        <end position="246"/>
    </location>
</feature>
<keyword evidence="8" id="KW-1185">Reference proteome</keyword>
<keyword evidence="5" id="KW-0949">S-adenosyl-L-methionine</keyword>
<evidence type="ECO:0000256" key="5">
    <source>
        <dbReference type="RuleBase" id="RU362022"/>
    </source>
</evidence>
<reference evidence="7 8" key="1">
    <citation type="submission" date="2018-11" db="EMBL/GenBank/DDBJ databases">
        <title>Genome assembly of Steccherinum ochraceum LE-BIN_3174, the white-rot fungus of the Steccherinaceae family (The Residual Polyporoid clade, Polyporales, Basidiomycota).</title>
        <authorList>
            <person name="Fedorova T.V."/>
            <person name="Glazunova O.A."/>
            <person name="Landesman E.O."/>
            <person name="Moiseenko K.V."/>
            <person name="Psurtseva N.V."/>
            <person name="Savinova O.S."/>
            <person name="Shakhova N.V."/>
            <person name="Tyazhelova T.V."/>
            <person name="Vasina D.V."/>
        </authorList>
    </citation>
    <scope>NUCLEOTIDE SEQUENCE [LARGE SCALE GENOMIC DNA]</scope>
    <source>
        <strain evidence="7 8">LE-BIN_3174</strain>
    </source>
</reference>
<dbReference type="Pfam" id="PF04140">
    <property type="entry name" value="ICMT"/>
    <property type="match status" value="1"/>
</dbReference>
<evidence type="ECO:0000313" key="8">
    <source>
        <dbReference type="Proteomes" id="UP000292702"/>
    </source>
</evidence>
<evidence type="ECO:0000313" key="7">
    <source>
        <dbReference type="EMBL" id="TCD61539.1"/>
    </source>
</evidence>
<comment type="similarity">
    <text evidence="5">Belongs to the class VI-like SAM-binding methyltransferase superfamily. Isoprenylcysteine carboxyl methyltransferase family.</text>
</comment>
<comment type="caution">
    <text evidence="5">Lacks conserved residue(s) required for the propagation of feature annotation.</text>
</comment>
<dbReference type="AlphaFoldDB" id="A0A4R0RBA4"/>